<protein>
    <submittedName>
        <fullName evidence="1">Uncharacterized protein</fullName>
    </submittedName>
</protein>
<dbReference type="Proteomes" id="UP000678317">
    <property type="component" value="Unassembled WGS sequence"/>
</dbReference>
<accession>A0ABS3SH63</accession>
<name>A0ABS3SH63_9CELL</name>
<gene>
    <name evidence="1" type="ORF">J4035_10610</name>
</gene>
<dbReference type="EMBL" id="JAGFBM010000005">
    <property type="protein sequence ID" value="MBO3085091.1"/>
    <property type="molecule type" value="Genomic_DNA"/>
</dbReference>
<evidence type="ECO:0000313" key="1">
    <source>
        <dbReference type="EMBL" id="MBO3085091.1"/>
    </source>
</evidence>
<evidence type="ECO:0000313" key="2">
    <source>
        <dbReference type="Proteomes" id="UP000678317"/>
    </source>
</evidence>
<organism evidence="1 2">
    <name type="scientific">Cellulomonas fengjieae</name>
    <dbReference type="NCBI Taxonomy" id="2819978"/>
    <lineage>
        <taxon>Bacteria</taxon>
        <taxon>Bacillati</taxon>
        <taxon>Actinomycetota</taxon>
        <taxon>Actinomycetes</taxon>
        <taxon>Micrococcales</taxon>
        <taxon>Cellulomonadaceae</taxon>
        <taxon>Cellulomonas</taxon>
    </lineage>
</organism>
<comment type="caution">
    <text evidence="1">The sequence shown here is derived from an EMBL/GenBank/DDBJ whole genome shotgun (WGS) entry which is preliminary data.</text>
</comment>
<proteinExistence type="predicted"/>
<reference evidence="1 2" key="1">
    <citation type="submission" date="2021-03" db="EMBL/GenBank/DDBJ databases">
        <title>novel species in genus Cellulomonas.</title>
        <authorList>
            <person name="Zhang G."/>
        </authorList>
    </citation>
    <scope>NUCLEOTIDE SEQUENCE [LARGE SCALE GENOMIC DNA]</scope>
    <source>
        <strain evidence="2">zg-ZUI188</strain>
    </source>
</reference>
<keyword evidence="2" id="KW-1185">Reference proteome</keyword>
<dbReference type="RefSeq" id="WP_208289602.1">
    <property type="nucleotide sequence ID" value="NZ_CP074404.1"/>
</dbReference>
<sequence length="102" mass="10956">MPSYRVVAAIGLLQPGVAAPDVLPQAVAVAEAMTTVEAFDVAVVRGQARVTVRYQADDDQSARRIGWAVLARLDELADISGRSVTRRFGSRWYPVRAQTGSG</sequence>